<dbReference type="RefSeq" id="WP_014966290.1">
    <property type="nucleotide sequence ID" value="NC_018664.1"/>
</dbReference>
<dbReference type="Gene3D" id="3.90.226.10">
    <property type="entry name" value="2-enoyl-CoA Hydratase, Chain A, domain 1"/>
    <property type="match status" value="2"/>
</dbReference>
<dbReference type="eggNOG" id="COG0616">
    <property type="taxonomic scope" value="Bacteria"/>
</dbReference>
<dbReference type="GO" id="GO:0008236">
    <property type="term" value="F:serine-type peptidase activity"/>
    <property type="evidence" value="ECO:0007669"/>
    <property type="project" value="UniProtKB-KW"/>
</dbReference>
<evidence type="ECO:0000256" key="1">
    <source>
        <dbReference type="ARBA" id="ARBA00008683"/>
    </source>
</evidence>
<dbReference type="PANTHER" id="PTHR42987:SF7">
    <property type="entry name" value="SIGNAL PEPTIDE PEPTIDASE SPPA-RELATED"/>
    <property type="match status" value="1"/>
</dbReference>
<dbReference type="Proteomes" id="UP000006094">
    <property type="component" value="Chromosome"/>
</dbReference>
<dbReference type="InterPro" id="IPR002142">
    <property type="entry name" value="Peptidase_S49"/>
</dbReference>
<dbReference type="PANTHER" id="PTHR42987">
    <property type="entry name" value="PEPTIDASE S49"/>
    <property type="match status" value="1"/>
</dbReference>
<dbReference type="NCBIfam" id="TIGR00706">
    <property type="entry name" value="SppA_dom"/>
    <property type="match status" value="1"/>
</dbReference>
<accession>K0ATG8</accession>
<keyword evidence="4" id="KW-0720">Serine protease</keyword>
<dbReference type="OrthoDB" id="9764363at2"/>
<dbReference type="InterPro" id="IPR029045">
    <property type="entry name" value="ClpP/crotonase-like_dom_sf"/>
</dbReference>
<dbReference type="HOGENOM" id="CLU_046540_0_1_9"/>
<keyword evidence="2" id="KW-0645">Protease</keyword>
<dbReference type="AlphaFoldDB" id="K0ATG8"/>
<dbReference type="InterPro" id="IPR047272">
    <property type="entry name" value="S49_SppA_C"/>
</dbReference>
<dbReference type="KEGG" id="cad:Curi_c00720"/>
<evidence type="ECO:0000313" key="6">
    <source>
        <dbReference type="EMBL" id="AFS77153.1"/>
    </source>
</evidence>
<dbReference type="EMBL" id="CP003326">
    <property type="protein sequence ID" value="AFS77153.1"/>
    <property type="molecule type" value="Genomic_DNA"/>
</dbReference>
<name>K0ATG8_GOTA9</name>
<reference evidence="6 7" key="1">
    <citation type="journal article" date="2012" name="PLoS ONE">
        <title>The purine-utilizing bacterium Clostridium acidurici 9a: a genome-guided metabolic reconsideration.</title>
        <authorList>
            <person name="Hartwich K."/>
            <person name="Poehlein A."/>
            <person name="Daniel R."/>
        </authorList>
    </citation>
    <scope>NUCLEOTIDE SEQUENCE [LARGE SCALE GENOMIC DNA]</scope>
    <source>
        <strain evidence="7">ATCC 7906 / DSM 604 / BCRC 14475 / CIP 104303 / KCTC 5404 / NCIMB 10678 / 9a</strain>
    </source>
</reference>
<comment type="similarity">
    <text evidence="1">Belongs to the peptidase S49 family.</text>
</comment>
<dbReference type="PATRIC" id="fig|1128398.3.peg.72"/>
<dbReference type="GO" id="GO:0003993">
    <property type="term" value="F:acid phosphatase activity"/>
    <property type="evidence" value="ECO:0007669"/>
    <property type="project" value="UniProtKB-EC"/>
</dbReference>
<evidence type="ECO:0000256" key="4">
    <source>
        <dbReference type="ARBA" id="ARBA00022825"/>
    </source>
</evidence>
<dbReference type="SUPFAM" id="SSF52096">
    <property type="entry name" value="ClpP/crotonase"/>
    <property type="match status" value="1"/>
</dbReference>
<dbReference type="STRING" id="1128398.Curi_c00720"/>
<organism evidence="6 7">
    <name type="scientific">Gottschalkia acidurici (strain ATCC 7906 / DSM 604 / BCRC 14475 / CIP 104303 / KCTC 5404 / NCIMB 10678 / 9a)</name>
    <name type="common">Clostridium acidurici</name>
    <dbReference type="NCBI Taxonomy" id="1128398"/>
    <lineage>
        <taxon>Bacteria</taxon>
        <taxon>Bacillati</taxon>
        <taxon>Bacillota</taxon>
        <taxon>Tissierellia</taxon>
        <taxon>Tissierellales</taxon>
        <taxon>Gottschalkiaceae</taxon>
        <taxon>Gottschalkia</taxon>
    </lineage>
</organism>
<evidence type="ECO:0000256" key="3">
    <source>
        <dbReference type="ARBA" id="ARBA00022801"/>
    </source>
</evidence>
<dbReference type="EC" id="3.1.3.2" evidence="6"/>
<dbReference type="GO" id="GO:0006508">
    <property type="term" value="P:proteolysis"/>
    <property type="evidence" value="ECO:0007669"/>
    <property type="project" value="UniProtKB-KW"/>
</dbReference>
<gene>
    <name evidence="6" type="primary">sppA</name>
    <name evidence="6" type="ordered locus">Curi_c00720</name>
</gene>
<protein>
    <submittedName>
        <fullName evidence="6">Signal peptide peptidase SppA</fullName>
        <ecNumber evidence="6">3.1.3.2</ecNumber>
    </submittedName>
</protein>
<evidence type="ECO:0000313" key="7">
    <source>
        <dbReference type="Proteomes" id="UP000006094"/>
    </source>
</evidence>
<feature type="domain" description="Peptidase S49" evidence="5">
    <location>
        <begin position="119"/>
        <end position="269"/>
    </location>
</feature>
<keyword evidence="3 6" id="KW-0378">Hydrolase</keyword>
<dbReference type="CDD" id="cd07023">
    <property type="entry name" value="S49_Sppa_N_C"/>
    <property type="match status" value="1"/>
</dbReference>
<keyword evidence="7" id="KW-1185">Reference proteome</keyword>
<sequence>MKQKRLVALGVFILLLILNTAFSSVENSIYTSKGEWYEEIHTQGSIEQLALLEVDGIIQDTGSGYAGLGTNYNHQTFLKQLEYAFENESIKGVVLKVNSPGGGVLESDEIHRKISLLKKEHKKPVVVYMDGVAASGGYYISAPADKIVANRNTMTGSLGVIMEGTNYHQLAENYGVKTDVIKSGAYKDIFSPMKEMTPEERAILQSLVDESYQFFVDVISEGRKLSKERVLEIADGRIYSALQAKELGLIDEIGYLEDAISSAAKLSNADNPTVVKFKQPKWSAFDTVFSYVSKYYNKSLGTNMIEIDKFTKSDRPKLMYLWIQ</sequence>
<proteinExistence type="inferred from homology"/>
<evidence type="ECO:0000259" key="5">
    <source>
        <dbReference type="Pfam" id="PF01343"/>
    </source>
</evidence>
<dbReference type="Pfam" id="PF01343">
    <property type="entry name" value="Peptidase_S49"/>
    <property type="match status" value="1"/>
</dbReference>
<dbReference type="InterPro" id="IPR004635">
    <property type="entry name" value="Pept_S49_SppA"/>
</dbReference>
<evidence type="ECO:0000256" key="2">
    <source>
        <dbReference type="ARBA" id="ARBA00022670"/>
    </source>
</evidence>